<dbReference type="InterPro" id="IPR050339">
    <property type="entry name" value="CC_SR_Kinase"/>
</dbReference>
<dbReference type="PROSITE" id="PS00107">
    <property type="entry name" value="PROTEIN_KINASE_ATP"/>
    <property type="match status" value="1"/>
</dbReference>
<dbReference type="SMART" id="SM00220">
    <property type="entry name" value="S_TKc"/>
    <property type="match status" value="1"/>
</dbReference>
<keyword evidence="14" id="KW-0346">Stress response</keyword>
<evidence type="ECO:0000256" key="19">
    <source>
        <dbReference type="ARBA" id="ARBA00041500"/>
    </source>
</evidence>
<keyword evidence="3" id="KW-0723">Serine/threonine-protein kinase</keyword>
<evidence type="ECO:0000256" key="7">
    <source>
        <dbReference type="ARBA" id="ARBA00022729"/>
    </source>
</evidence>
<keyword evidence="7" id="KW-0732">Signal</keyword>
<evidence type="ECO:0000256" key="9">
    <source>
        <dbReference type="ARBA" id="ARBA00022777"/>
    </source>
</evidence>
<evidence type="ECO:0000256" key="4">
    <source>
        <dbReference type="ARBA" id="ARBA00022553"/>
    </source>
</evidence>
<dbReference type="GO" id="GO:0004694">
    <property type="term" value="F:eukaryotic translation initiation factor 2alpha kinase activity"/>
    <property type="evidence" value="ECO:0007669"/>
    <property type="project" value="TreeGrafter"/>
</dbReference>
<dbReference type="InterPro" id="IPR017441">
    <property type="entry name" value="Protein_kinase_ATP_BS"/>
</dbReference>
<dbReference type="EC" id="2.7.11.1" evidence="2"/>
<dbReference type="GO" id="GO:0006986">
    <property type="term" value="P:response to unfolded protein"/>
    <property type="evidence" value="ECO:0007669"/>
    <property type="project" value="UniProtKB-KW"/>
</dbReference>
<evidence type="ECO:0000256" key="10">
    <source>
        <dbReference type="ARBA" id="ARBA00022824"/>
    </source>
</evidence>
<feature type="domain" description="Protein kinase" evidence="22">
    <location>
        <begin position="291"/>
        <end position="733"/>
    </location>
</feature>
<reference evidence="23" key="1">
    <citation type="submission" date="2020-06" db="EMBL/GenBank/DDBJ databases">
        <title>Draft genome of Bugula neritina, a colonial animal packing powerful symbionts and potential medicines.</title>
        <authorList>
            <person name="Rayko M."/>
        </authorList>
    </citation>
    <scope>NUCLEOTIDE SEQUENCE [LARGE SCALE GENOMIC DNA]</scope>
    <source>
        <strain evidence="23">Kwan_BN1</strain>
    </source>
</reference>
<dbReference type="EMBL" id="VXIV02001465">
    <property type="protein sequence ID" value="KAF6032958.1"/>
    <property type="molecule type" value="Genomic_DNA"/>
</dbReference>
<evidence type="ECO:0000256" key="15">
    <source>
        <dbReference type="ARBA" id="ARBA00023136"/>
    </source>
</evidence>
<evidence type="ECO:0000256" key="16">
    <source>
        <dbReference type="ARBA" id="ARBA00023180"/>
    </source>
</evidence>
<evidence type="ECO:0000256" key="14">
    <source>
        <dbReference type="ARBA" id="ARBA00023016"/>
    </source>
</evidence>
<dbReference type="GO" id="GO:0005634">
    <property type="term" value="C:nucleus"/>
    <property type="evidence" value="ECO:0007669"/>
    <property type="project" value="TreeGrafter"/>
</dbReference>
<dbReference type="InterPro" id="IPR011009">
    <property type="entry name" value="Kinase-like_dom_sf"/>
</dbReference>
<comment type="similarity">
    <text evidence="18">Belongs to the protein kinase superfamily. Ser/Thr protein kinase family. GCN2 subfamily.</text>
</comment>
<protein>
    <recommendedName>
        <fullName evidence="2">non-specific serine/threonine protein kinase</fullName>
        <ecNumber evidence="2">2.7.11.1</ecNumber>
    </recommendedName>
    <alternativeName>
        <fullName evidence="19">PRKR-like endoplasmic reticulum kinase</fullName>
    </alternativeName>
</protein>
<dbReference type="InterPro" id="IPR000719">
    <property type="entry name" value="Prot_kinase_dom"/>
</dbReference>
<dbReference type="FunFam" id="1.10.510.10:FF:000251">
    <property type="entry name" value="eukaryotic translation initiation factor 2-alpha kinase 3"/>
    <property type="match status" value="1"/>
</dbReference>
<keyword evidence="16" id="KW-0325">Glycoprotein</keyword>
<dbReference type="PROSITE" id="PS50011">
    <property type="entry name" value="PROTEIN_KINASE_DOM"/>
    <property type="match status" value="1"/>
</dbReference>
<evidence type="ECO:0000256" key="8">
    <source>
        <dbReference type="ARBA" id="ARBA00022741"/>
    </source>
</evidence>
<evidence type="ECO:0000259" key="22">
    <source>
        <dbReference type="PROSITE" id="PS50011"/>
    </source>
</evidence>
<gene>
    <name evidence="23" type="ORF">EB796_008754</name>
</gene>
<accession>A0A7J7K5S0</accession>
<feature type="region of interest" description="Disordered" evidence="21">
    <location>
        <begin position="250"/>
        <end position="275"/>
    </location>
</feature>
<dbReference type="Gene3D" id="1.10.510.10">
    <property type="entry name" value="Transferase(Phosphotransferase) domain 1"/>
    <property type="match status" value="1"/>
</dbReference>
<feature type="binding site" evidence="20">
    <location>
        <position position="320"/>
    </location>
    <ligand>
        <name>ATP</name>
        <dbReference type="ChEBI" id="CHEBI:30616"/>
    </ligand>
</feature>
<evidence type="ECO:0000256" key="6">
    <source>
        <dbReference type="ARBA" id="ARBA00022692"/>
    </source>
</evidence>
<dbReference type="PROSITE" id="PS00108">
    <property type="entry name" value="PROTEIN_KINASE_ST"/>
    <property type="match status" value="1"/>
</dbReference>
<keyword evidence="4" id="KW-0597">Phosphoprotein</keyword>
<feature type="compositionally biased region" description="Polar residues" evidence="21">
    <location>
        <begin position="392"/>
        <end position="411"/>
    </location>
</feature>
<evidence type="ECO:0000313" key="23">
    <source>
        <dbReference type="EMBL" id="KAF6032958.1"/>
    </source>
</evidence>
<evidence type="ECO:0000256" key="3">
    <source>
        <dbReference type="ARBA" id="ARBA00022527"/>
    </source>
</evidence>
<dbReference type="OrthoDB" id="341578at2759"/>
<keyword evidence="15" id="KW-0472">Membrane</keyword>
<dbReference type="Pfam" id="PF00069">
    <property type="entry name" value="Pkinase"/>
    <property type="match status" value="2"/>
</dbReference>
<evidence type="ECO:0000256" key="18">
    <source>
        <dbReference type="ARBA" id="ARBA00037982"/>
    </source>
</evidence>
<sequence length="756" mass="85890">MLYLTSTTMIYYLVQVYQLGAPISKAWVLVDGQLESIDLLNPRHLILEEQISSSEFETLPPPSLYVGVYDKQVYLQPSELLLKNISSLAIKSGGSLFADLPKVQWAPYLASTPSRTPALNYGQTDPTKEPPSSSNAMALFNPKMDYPYDQGFYLSTEIVCVNDTPSAAPDVDVCNNDSESYPDHDWVFEDIQPTIIIVSLQYYWKEVVAISCLSAILLNSVIYFTRAYRRRLRSKLLCLVQEQEVTSDVSDFEEGDKQRKKHLSSKSSDKPDILPIAPPIPQYHSRYQTDFMHIQCLGKGGFGVVFHAKNALDECDYAIKRITLPNSADAKEKVTREVKALAKLDHPNIVRYFQSWFETPPPGWQEDRDRIWESTEKFVPTPMNSGHPLAISRQSSSLTNPPARNNSGTQSFIPKFKFDESKESSLSLGFPVNKMDDSLEIVFSSKTEDVPVEHPFHKYAVAPVDQQNLSDSESSRELERLDDSGYHRNDIGLMVSHGSFEEMTEDKTSYSENEGRVVSSQTSSVKENENHQAKLFLYIQMQLCKRETLRDYLNANTLHRDKNDILLIFRQICDAVEYIHSQGLIHRDLKPTNIFFATDNTIKVGDFGLVTALSVLPDQSFDGAISSPNAVDQLNLTNNVGTKVYMSPEQVAGRQYNSKVDIYALGLLFFELKYPFSTMMERVITLLNVKKNEYPERFIRELPSEYKFINWMLARNPKNRPSITEVLNSEVMLGSDSLLHADRVRTRTVSRSSNHE</sequence>
<keyword evidence="8 20" id="KW-0547">Nucleotide-binding</keyword>
<dbReference type="GO" id="GO:0005789">
    <property type="term" value="C:endoplasmic reticulum membrane"/>
    <property type="evidence" value="ECO:0007669"/>
    <property type="project" value="UniProtKB-SubCell"/>
</dbReference>
<keyword evidence="5" id="KW-0808">Transferase</keyword>
<evidence type="ECO:0000256" key="17">
    <source>
        <dbReference type="ARBA" id="ARBA00023230"/>
    </source>
</evidence>
<dbReference type="AlphaFoldDB" id="A0A7J7K5S0"/>
<evidence type="ECO:0000256" key="11">
    <source>
        <dbReference type="ARBA" id="ARBA00022840"/>
    </source>
</evidence>
<dbReference type="PANTHER" id="PTHR11042:SF91">
    <property type="entry name" value="EUKARYOTIC TRANSLATION INITIATION FACTOR 2-ALPHA KINASE"/>
    <property type="match status" value="1"/>
</dbReference>
<feature type="region of interest" description="Disordered" evidence="21">
    <location>
        <begin position="383"/>
        <end position="411"/>
    </location>
</feature>
<dbReference type="Gene3D" id="3.30.200.20">
    <property type="entry name" value="Phosphorylase Kinase, domain 1"/>
    <property type="match status" value="1"/>
</dbReference>
<keyword evidence="11 20" id="KW-0067">ATP-binding</keyword>
<keyword evidence="9" id="KW-0418">Kinase</keyword>
<dbReference type="Proteomes" id="UP000593567">
    <property type="component" value="Unassembled WGS sequence"/>
</dbReference>
<keyword evidence="10" id="KW-0256">Endoplasmic reticulum</keyword>
<keyword evidence="17" id="KW-0834">Unfolded protein response</keyword>
<comment type="subcellular location">
    <subcellularLocation>
        <location evidence="1">Endoplasmic reticulum membrane</location>
        <topology evidence="1">Single-pass type I membrane protein</topology>
    </subcellularLocation>
</comment>
<keyword evidence="12" id="KW-0810">Translation regulation</keyword>
<dbReference type="SUPFAM" id="SSF56112">
    <property type="entry name" value="Protein kinase-like (PK-like)"/>
    <property type="match status" value="1"/>
</dbReference>
<keyword evidence="13" id="KW-1133">Transmembrane helix</keyword>
<evidence type="ECO:0000256" key="5">
    <source>
        <dbReference type="ARBA" id="ARBA00022679"/>
    </source>
</evidence>
<proteinExistence type="inferred from homology"/>
<comment type="caution">
    <text evidence="23">The sequence shown here is derived from an EMBL/GenBank/DDBJ whole genome shotgun (WGS) entry which is preliminary data.</text>
</comment>
<keyword evidence="6" id="KW-0812">Transmembrane</keyword>
<dbReference type="FunFam" id="3.30.200.20:FF:000193">
    <property type="entry name" value="Eukaryotic translation initiation factor 2-alpha kinase 3"/>
    <property type="match status" value="1"/>
</dbReference>
<evidence type="ECO:0000256" key="21">
    <source>
        <dbReference type="SAM" id="MobiDB-lite"/>
    </source>
</evidence>
<evidence type="ECO:0000256" key="1">
    <source>
        <dbReference type="ARBA" id="ARBA00004115"/>
    </source>
</evidence>
<dbReference type="GO" id="GO:0005524">
    <property type="term" value="F:ATP binding"/>
    <property type="evidence" value="ECO:0007669"/>
    <property type="project" value="UniProtKB-UniRule"/>
</dbReference>
<evidence type="ECO:0000313" key="24">
    <source>
        <dbReference type="Proteomes" id="UP000593567"/>
    </source>
</evidence>
<keyword evidence="24" id="KW-1185">Reference proteome</keyword>
<dbReference type="PANTHER" id="PTHR11042">
    <property type="entry name" value="EUKARYOTIC TRANSLATION INITIATION FACTOR 2-ALPHA KINASE EIF2-ALPHA KINASE -RELATED"/>
    <property type="match status" value="1"/>
</dbReference>
<evidence type="ECO:0000256" key="13">
    <source>
        <dbReference type="ARBA" id="ARBA00022989"/>
    </source>
</evidence>
<dbReference type="InterPro" id="IPR008271">
    <property type="entry name" value="Ser/Thr_kinase_AS"/>
</dbReference>
<name>A0A7J7K5S0_BUGNE</name>
<evidence type="ECO:0000256" key="12">
    <source>
        <dbReference type="ARBA" id="ARBA00022845"/>
    </source>
</evidence>
<organism evidence="23 24">
    <name type="scientific">Bugula neritina</name>
    <name type="common">Brown bryozoan</name>
    <name type="synonym">Sertularia neritina</name>
    <dbReference type="NCBI Taxonomy" id="10212"/>
    <lineage>
        <taxon>Eukaryota</taxon>
        <taxon>Metazoa</taxon>
        <taxon>Spiralia</taxon>
        <taxon>Lophotrochozoa</taxon>
        <taxon>Bryozoa</taxon>
        <taxon>Gymnolaemata</taxon>
        <taxon>Cheilostomatida</taxon>
        <taxon>Flustrina</taxon>
        <taxon>Buguloidea</taxon>
        <taxon>Bugulidae</taxon>
        <taxon>Bugula</taxon>
    </lineage>
</organism>
<evidence type="ECO:0000256" key="20">
    <source>
        <dbReference type="PROSITE-ProRule" id="PRU10141"/>
    </source>
</evidence>
<evidence type="ECO:0000256" key="2">
    <source>
        <dbReference type="ARBA" id="ARBA00012513"/>
    </source>
</evidence>